<dbReference type="AlphaFoldDB" id="A0A8J6Y5K5"/>
<dbReference type="Pfam" id="PF01339">
    <property type="entry name" value="CheB_methylest"/>
    <property type="match status" value="1"/>
</dbReference>
<organism evidence="6 7">
    <name type="scientific">Candidatus Sulfomarinibacter kjeldsenii</name>
    <dbReference type="NCBI Taxonomy" id="2885994"/>
    <lineage>
        <taxon>Bacteria</taxon>
        <taxon>Pseudomonadati</taxon>
        <taxon>Acidobacteriota</taxon>
        <taxon>Thermoanaerobaculia</taxon>
        <taxon>Thermoanaerobaculales</taxon>
        <taxon>Candidatus Sulfomarinibacteraceae</taxon>
        <taxon>Candidatus Sulfomarinibacter</taxon>
    </lineage>
</organism>
<keyword evidence="1 4" id="KW-0378">Hydrolase</keyword>
<dbReference type="GO" id="GO:0006935">
    <property type="term" value="P:chemotaxis"/>
    <property type="evidence" value="ECO:0007669"/>
    <property type="project" value="UniProtKB-UniRule"/>
</dbReference>
<evidence type="ECO:0000313" key="6">
    <source>
        <dbReference type="EMBL" id="MBD3870667.1"/>
    </source>
</evidence>
<dbReference type="Gene3D" id="3.40.50.180">
    <property type="entry name" value="Methylesterase CheB, C-terminal domain"/>
    <property type="match status" value="1"/>
</dbReference>
<dbReference type="InterPro" id="IPR000673">
    <property type="entry name" value="Sig_transdc_resp-reg_Me-estase"/>
</dbReference>
<dbReference type="PROSITE" id="PS50122">
    <property type="entry name" value="CHEB"/>
    <property type="match status" value="1"/>
</dbReference>
<feature type="domain" description="CheB-type methylesterase" evidence="5">
    <location>
        <begin position="47"/>
        <end position="236"/>
    </location>
</feature>
<feature type="active site" evidence="4">
    <location>
        <position position="67"/>
    </location>
</feature>
<comment type="catalytic activity">
    <reaction evidence="3">
        <text>[protein]-L-glutamate 5-O-methyl ester + H2O = L-glutamyl-[protein] + methanol + H(+)</text>
        <dbReference type="Rhea" id="RHEA:23236"/>
        <dbReference type="Rhea" id="RHEA-COMP:10208"/>
        <dbReference type="Rhea" id="RHEA-COMP:10311"/>
        <dbReference type="ChEBI" id="CHEBI:15377"/>
        <dbReference type="ChEBI" id="CHEBI:15378"/>
        <dbReference type="ChEBI" id="CHEBI:17790"/>
        <dbReference type="ChEBI" id="CHEBI:29973"/>
        <dbReference type="ChEBI" id="CHEBI:82795"/>
        <dbReference type="EC" id="3.1.1.61"/>
    </reaction>
</comment>
<feature type="active site" evidence="4">
    <location>
        <position position="188"/>
    </location>
</feature>
<dbReference type="Proteomes" id="UP000598633">
    <property type="component" value="Unassembled WGS sequence"/>
</dbReference>
<dbReference type="GO" id="GO:0005737">
    <property type="term" value="C:cytoplasm"/>
    <property type="evidence" value="ECO:0007669"/>
    <property type="project" value="InterPro"/>
</dbReference>
<dbReference type="EC" id="3.1.1.61" evidence="2"/>
<evidence type="ECO:0000256" key="1">
    <source>
        <dbReference type="ARBA" id="ARBA00022801"/>
    </source>
</evidence>
<dbReference type="SUPFAM" id="SSF52738">
    <property type="entry name" value="Methylesterase CheB, C-terminal domain"/>
    <property type="match status" value="1"/>
</dbReference>
<comment type="caution">
    <text evidence="6">The sequence shown here is derived from an EMBL/GenBank/DDBJ whole genome shotgun (WGS) entry which is preliminary data.</text>
</comment>
<feature type="active site" evidence="4">
    <location>
        <position position="94"/>
    </location>
</feature>
<dbReference type="PANTHER" id="PTHR42872:SF6">
    <property type="entry name" value="PROTEIN-GLUTAMATE METHYLESTERASE_PROTEIN-GLUTAMINE GLUTAMINASE"/>
    <property type="match status" value="1"/>
</dbReference>
<dbReference type="InterPro" id="IPR035909">
    <property type="entry name" value="CheB_C"/>
</dbReference>
<evidence type="ECO:0000259" key="5">
    <source>
        <dbReference type="PROSITE" id="PS50122"/>
    </source>
</evidence>
<dbReference type="GO" id="GO:0008984">
    <property type="term" value="F:protein-glutamate methylesterase activity"/>
    <property type="evidence" value="ECO:0007669"/>
    <property type="project" value="UniProtKB-EC"/>
</dbReference>
<reference evidence="6 7" key="1">
    <citation type="submission" date="2020-08" db="EMBL/GenBank/DDBJ databases">
        <title>Acidobacteriota in marine sediments use diverse sulfur dissimilation pathways.</title>
        <authorList>
            <person name="Wasmund K."/>
        </authorList>
    </citation>
    <scope>NUCLEOTIDE SEQUENCE [LARGE SCALE GENOMIC DNA]</scope>
    <source>
        <strain evidence="6">MAG AM3-A</strain>
    </source>
</reference>
<evidence type="ECO:0000313" key="7">
    <source>
        <dbReference type="Proteomes" id="UP000598633"/>
    </source>
</evidence>
<accession>A0A8J6Y5K5</accession>
<dbReference type="GO" id="GO:0000156">
    <property type="term" value="F:phosphorelay response regulator activity"/>
    <property type="evidence" value="ECO:0007669"/>
    <property type="project" value="InterPro"/>
</dbReference>
<evidence type="ECO:0000256" key="4">
    <source>
        <dbReference type="PROSITE-ProRule" id="PRU00050"/>
    </source>
</evidence>
<evidence type="ECO:0000256" key="2">
    <source>
        <dbReference type="ARBA" id="ARBA00039140"/>
    </source>
</evidence>
<proteinExistence type="predicted"/>
<dbReference type="EMBL" id="JACXWA010000079">
    <property type="protein sequence ID" value="MBD3870667.1"/>
    <property type="molecule type" value="Genomic_DNA"/>
</dbReference>
<protein>
    <recommendedName>
        <fullName evidence="2">protein-glutamate methylesterase</fullName>
        <ecNumber evidence="2">3.1.1.61</ecNumber>
    </recommendedName>
</protein>
<keyword evidence="4" id="KW-0145">Chemotaxis</keyword>
<name>A0A8J6Y5K5_9BACT</name>
<gene>
    <name evidence="6" type="ORF">IFJ97_04835</name>
</gene>
<dbReference type="PANTHER" id="PTHR42872">
    <property type="entry name" value="PROTEIN-GLUTAMATE METHYLESTERASE/PROTEIN-GLUTAMINE GLUTAMINASE"/>
    <property type="match status" value="1"/>
</dbReference>
<evidence type="ECO:0000256" key="3">
    <source>
        <dbReference type="ARBA" id="ARBA00048267"/>
    </source>
</evidence>
<sequence length="247" mass="25887">MSLHRLGVVAVYPKPESPSEWTDLGRTLSEAMRHVGTDSRVGKAAVPQPDDTPIIRRELRYVAVGASTGGPGAACELLAALGRRTRVGVAFVQHIAEGFEGALAEWLATELGMDVAVARHGERLSSGKVRVAPPGNHMLVDRGGVIRLDRLAAPVGGHRPAVDVLFRSLCQQPSGRVAAVLLSGMGSDGAEAMAELRKANVLTIAQNEASCAVFGMPRAAIDRRAAAYALAPPQIGRLLARAGGARQ</sequence>
<dbReference type="CDD" id="cd16432">
    <property type="entry name" value="CheB_Rec"/>
    <property type="match status" value="1"/>
</dbReference>